<organism evidence="1 2">
    <name type="scientific">Azohydromonas lata</name>
    <dbReference type="NCBI Taxonomy" id="45677"/>
    <lineage>
        <taxon>Bacteria</taxon>
        <taxon>Pseudomonadati</taxon>
        <taxon>Pseudomonadota</taxon>
        <taxon>Betaproteobacteria</taxon>
        <taxon>Burkholderiales</taxon>
        <taxon>Sphaerotilaceae</taxon>
        <taxon>Azohydromonas</taxon>
    </lineage>
</organism>
<sequence length="320" mass="34177">MNKQDQAPRRAGSSREGAATAAAALGLALGLALLAEALAALLGQATGREGWQRGWVDALLLGQPLASDPLWRDLAALLAGCFVLCLAPARHIGPTLTARFDGAALRVEPAGNLGPADAPALHPSRRATWAGLEHWCLHGSGPGCTPWWRPGALPDVELRLSVAVLTGGTELERRRLAEGFSRHIDGSTRLLALGSRLRGLGWRLRIKLDECLWWRPVPPATPWDAGYLPLSAAAVKPLARFRPRRPTLIVADGLHAQVLAQALHALQLNQATFRHPVRLLVLAERGPGVADLCRKGMAAASRVGPHRAPPYLPVFDLQAA</sequence>
<dbReference type="Proteomes" id="UP001293718">
    <property type="component" value="Unassembled WGS sequence"/>
</dbReference>
<reference evidence="1 2" key="1">
    <citation type="submission" date="2023-11" db="EMBL/GenBank/DDBJ databases">
        <title>Draft genome of Azohydromonas lata strain H1 (DSM1123), a polyhydroxyalkanoate producer.</title>
        <authorList>
            <person name="Traversa D."/>
            <person name="D'Addabbo P."/>
            <person name="Pazzani C."/>
            <person name="Manzari C."/>
            <person name="Chiara M."/>
            <person name="Scrascia M."/>
        </authorList>
    </citation>
    <scope>NUCLEOTIDE SEQUENCE [LARGE SCALE GENOMIC DNA]</scope>
    <source>
        <strain evidence="1 2">H1</strain>
    </source>
</reference>
<proteinExistence type="predicted"/>
<accession>A0ABU5IF27</accession>
<evidence type="ECO:0000313" key="2">
    <source>
        <dbReference type="Proteomes" id="UP001293718"/>
    </source>
</evidence>
<dbReference type="EMBL" id="JAXOJX010000020">
    <property type="protein sequence ID" value="MDZ5457568.1"/>
    <property type="molecule type" value="Genomic_DNA"/>
</dbReference>
<comment type="caution">
    <text evidence="1">The sequence shown here is derived from an EMBL/GenBank/DDBJ whole genome shotgun (WGS) entry which is preliminary data.</text>
</comment>
<name>A0ABU5IF27_9BURK</name>
<protein>
    <submittedName>
        <fullName evidence="1">Uncharacterized protein</fullName>
    </submittedName>
</protein>
<gene>
    <name evidence="1" type="ORF">SM757_13395</name>
</gene>
<keyword evidence="2" id="KW-1185">Reference proteome</keyword>
<evidence type="ECO:0000313" key="1">
    <source>
        <dbReference type="EMBL" id="MDZ5457568.1"/>
    </source>
</evidence>
<dbReference type="RefSeq" id="WP_322465856.1">
    <property type="nucleotide sequence ID" value="NZ_JAXOJX010000020.1"/>
</dbReference>